<dbReference type="Gene3D" id="2.60.40.3210">
    <property type="entry name" value="Zona pellucida, ZP-N domain"/>
    <property type="match status" value="1"/>
</dbReference>
<dbReference type="Pfam" id="PF26562">
    <property type="entry name" value="Ig-like"/>
    <property type="match status" value="1"/>
</dbReference>
<dbReference type="InterPro" id="IPR042235">
    <property type="entry name" value="ZP-C_dom"/>
</dbReference>
<dbReference type="AlphaFoldDB" id="A0AAV6Z2C4"/>
<dbReference type="Pfam" id="PF23344">
    <property type="entry name" value="ZP-N"/>
    <property type="match status" value="1"/>
</dbReference>
<keyword evidence="2" id="KW-0812">Transmembrane</keyword>
<keyword evidence="1" id="KW-1015">Disulfide bond</keyword>
<keyword evidence="2" id="KW-0472">Membrane</keyword>
<accession>A0AAV6Z2C4</accession>
<evidence type="ECO:0000259" key="4">
    <source>
        <dbReference type="PROSITE" id="PS51034"/>
    </source>
</evidence>
<feature type="chain" id="PRO_5043417401" description="ZP domain-containing protein" evidence="3">
    <location>
        <begin position="21"/>
        <end position="925"/>
    </location>
</feature>
<keyword evidence="3" id="KW-0732">Signal</keyword>
<feature type="transmembrane region" description="Helical" evidence="2">
    <location>
        <begin position="897"/>
        <end position="924"/>
    </location>
</feature>
<keyword evidence="2" id="KW-1133">Transmembrane helix</keyword>
<dbReference type="Pfam" id="PF00100">
    <property type="entry name" value="Zona_pellucida"/>
    <property type="match status" value="1"/>
</dbReference>
<evidence type="ECO:0000313" key="5">
    <source>
        <dbReference type="EMBL" id="KAG8543744.1"/>
    </source>
</evidence>
<feature type="signal peptide" evidence="3">
    <location>
        <begin position="1"/>
        <end position="20"/>
    </location>
</feature>
<name>A0AAV6Z2C4_ENGPU</name>
<dbReference type="InterPro" id="IPR055355">
    <property type="entry name" value="ZP-C"/>
</dbReference>
<keyword evidence="6" id="KW-1185">Reference proteome</keyword>
<dbReference type="InterPro" id="IPR058876">
    <property type="entry name" value="Ig-like_ZP"/>
</dbReference>
<evidence type="ECO:0000256" key="1">
    <source>
        <dbReference type="ARBA" id="ARBA00023157"/>
    </source>
</evidence>
<comment type="caution">
    <text evidence="5">The sequence shown here is derived from an EMBL/GenBank/DDBJ whole genome shotgun (WGS) entry which is preliminary data.</text>
</comment>
<dbReference type="PROSITE" id="PS51034">
    <property type="entry name" value="ZP_2"/>
    <property type="match status" value="1"/>
</dbReference>
<protein>
    <recommendedName>
        <fullName evidence="4">ZP domain-containing protein</fullName>
    </recommendedName>
</protein>
<dbReference type="InterPro" id="IPR055356">
    <property type="entry name" value="ZP-N"/>
</dbReference>
<dbReference type="EMBL" id="WNYA01002930">
    <property type="protein sequence ID" value="KAG8543744.1"/>
    <property type="molecule type" value="Genomic_DNA"/>
</dbReference>
<dbReference type="PANTHER" id="PTHR47130">
    <property type="entry name" value="SI:DKEY-19B23.11-RELATED"/>
    <property type="match status" value="1"/>
</dbReference>
<reference evidence="5" key="1">
    <citation type="thesis" date="2020" institute="ProQuest LLC" country="789 East Eisenhower Parkway, Ann Arbor, MI, USA">
        <title>Comparative Genomics and Chromosome Evolution.</title>
        <authorList>
            <person name="Mudd A.B."/>
        </authorList>
    </citation>
    <scope>NUCLEOTIDE SEQUENCE</scope>
    <source>
        <strain evidence="5">237g6f4</strain>
        <tissue evidence="5">Blood</tissue>
    </source>
</reference>
<dbReference type="InterPro" id="IPR001507">
    <property type="entry name" value="ZP_dom"/>
</dbReference>
<organism evidence="5 6">
    <name type="scientific">Engystomops pustulosus</name>
    <name type="common">Tungara frog</name>
    <name type="synonym">Physalaemus pustulosus</name>
    <dbReference type="NCBI Taxonomy" id="76066"/>
    <lineage>
        <taxon>Eukaryota</taxon>
        <taxon>Metazoa</taxon>
        <taxon>Chordata</taxon>
        <taxon>Craniata</taxon>
        <taxon>Vertebrata</taxon>
        <taxon>Euteleostomi</taxon>
        <taxon>Amphibia</taxon>
        <taxon>Batrachia</taxon>
        <taxon>Anura</taxon>
        <taxon>Neobatrachia</taxon>
        <taxon>Hyloidea</taxon>
        <taxon>Leptodactylidae</taxon>
        <taxon>Leiuperinae</taxon>
        <taxon>Engystomops</taxon>
    </lineage>
</organism>
<sequence length="925" mass="103355">MHFTLLTGVMLLCLGGPCLAQIQNFPPGVSETECRTRTFWVWVSQDFFGSDPWQLEVVGDSGVMDVMFPSRAAQCGYTLTNDVYGNVEIRISFLGCWVKNTNDNKFEVKFQFRLDRDGQISIYPLSMSCLTDSWVVREMVCEENYMEVSVARTTSSTMPHILSTAEPVVGISQSWQVAFNSNAGIPAKDAIAKGYGVIATATRVVFRAPYKTPESQVKKIGNYNIDLLPSNTMYFKTLLRIIVDTTLACPNDPPVFSADALSWLSPTIISPLLSGDVTNKAFYMGINGKLMNETTIEEYNYVFQTDPITVEVTIPYGSPGGYVESDIVNNTYMTMYKINLILQRSWLGVNGDDFTRHTSYKAITAPVTVQIPVFLDHTLNKTDYFNVSLGNFYSDMKMKSFIIHNVPVPLPALGPKQMTVVATTNPNNTRVFYLTVPFSDPLVEQKYLGGKRRMYILYVTYILTHVSKNKNLTYPGVVECVKDDVDPPEFTSSCKNDRMVLTIKRGNMDYYLLPYIRELPLNDALVGSQNITVRSSEAFMYIEVPFTTVGLIHEVVTLSGSVVRLNFTFRSNRTGEVMFSYSFSCPFPPKNLTCLSNGTMIAVIDSTLSKPAFDAQKAHLRDPKCTPQESTSEQALFIFSAFTCWTTRRLEDDYLVYENEVTFDRQVLFPAQPIISRDSYYRLTLRCRYPLKETLWVSAPKTNGAAKPGIANSPAKVLRRRARNHVADLKLAKDEAYATFYHNEDFPVSVQPVDVLYFQAGVHGTEPVAALKDCWATTFPGQDGITRWDLILNGCGAETETFSTEVQTSGNGLPRFKVTLHEAPTSQLFIHCVVVICDAITPPESCPQTCNETRPLQDKRSDPLPSEVVSAGPVKILAHPNGVSYRHVAAETSSSTWTWVLSLGLAVISAFTVAAVFLTIRLFIH</sequence>
<dbReference type="SMART" id="SM00241">
    <property type="entry name" value="ZP"/>
    <property type="match status" value="1"/>
</dbReference>
<proteinExistence type="predicted"/>
<gene>
    <name evidence="5" type="ORF">GDO81_023775</name>
</gene>
<feature type="domain" description="ZP" evidence="4">
    <location>
        <begin position="593"/>
        <end position="853"/>
    </location>
</feature>
<evidence type="ECO:0000256" key="3">
    <source>
        <dbReference type="SAM" id="SignalP"/>
    </source>
</evidence>
<dbReference type="Proteomes" id="UP000824782">
    <property type="component" value="Unassembled WGS sequence"/>
</dbReference>
<dbReference type="PANTHER" id="PTHR47130:SF6">
    <property type="entry name" value="EGG ENVELOPE GLYCOPROTEIN-LIKE PRECURSOR"/>
    <property type="match status" value="1"/>
</dbReference>
<evidence type="ECO:0000313" key="6">
    <source>
        <dbReference type="Proteomes" id="UP000824782"/>
    </source>
</evidence>
<evidence type="ECO:0000256" key="2">
    <source>
        <dbReference type="SAM" id="Phobius"/>
    </source>
</evidence>
<dbReference type="Gene3D" id="2.60.40.4100">
    <property type="entry name" value="Zona pellucida, ZP-C domain"/>
    <property type="match status" value="1"/>
</dbReference>